<evidence type="ECO:0000256" key="1">
    <source>
        <dbReference type="SAM" id="MobiDB-lite"/>
    </source>
</evidence>
<comment type="caution">
    <text evidence="2">The sequence shown here is derived from an EMBL/GenBank/DDBJ whole genome shotgun (WGS) entry which is preliminary data.</text>
</comment>
<sequence length="486" mass="53423">MPRKKRSSSKKTKKGSSSSKPISLEDVLSQAETAMQTADIEMALQLFEYAASVLRERVHGAASTSTADDANAKTLTSVLGKLGELKASTGDIEGARTEFLDAIELMGNREQHQESGEMIAEEEVNLAAAQHCEHVASLYLYLGQLSSGCEAFTSFTTGVGELTRAVGILDRMCGLSLGGGGNELKSEMEVDGEEEMSLDELRRYLDETRRQLCSAHCSIAELYLTDLCDEPDAEANCEKELESALKLDELSSKFYDTVSKDKMTNDENSDALTPPPPDALQTMANLRMSQSRPQDALDCIFKAYDRMKVGCEAMATLVGLGKDDNEEEVDGAKEKARELVEVDAASSLPSYEFRCQTAKLFMEIASVFGCEEKKSSSDNNNNATMKCAEAAIQILGSLMAENDEVIEVWYLLGCAFMASSPPQVESARYYWDQCMTMLVKVKQDMKECMDEQDEDVAAEVEAIDEQIGEVRKKLDEIDAKAEDMKD</sequence>
<dbReference type="CDD" id="cd24142">
    <property type="entry name" value="ACL4-like"/>
    <property type="match status" value="1"/>
</dbReference>
<dbReference type="SUPFAM" id="SSF48452">
    <property type="entry name" value="TPR-like"/>
    <property type="match status" value="1"/>
</dbReference>
<dbReference type="Gene3D" id="1.25.40.10">
    <property type="entry name" value="Tetratricopeptide repeat domain"/>
    <property type="match status" value="1"/>
</dbReference>
<protein>
    <recommendedName>
        <fullName evidence="4">Tetratricopeptide SHNi-TPR domain-containing protein</fullName>
    </recommendedName>
</protein>
<reference evidence="2 3" key="1">
    <citation type="submission" date="2024-10" db="EMBL/GenBank/DDBJ databases">
        <title>Updated reference genomes for cyclostephanoid diatoms.</title>
        <authorList>
            <person name="Roberts W.R."/>
            <person name="Alverson A.J."/>
        </authorList>
    </citation>
    <scope>NUCLEOTIDE SEQUENCE [LARGE SCALE GENOMIC DNA]</scope>
    <source>
        <strain evidence="2 3">AJA010-31</strain>
    </source>
</reference>
<proteinExistence type="predicted"/>
<evidence type="ECO:0008006" key="4">
    <source>
        <dbReference type="Google" id="ProtNLM"/>
    </source>
</evidence>
<dbReference type="AlphaFoldDB" id="A0ABD3MXL3"/>
<evidence type="ECO:0000313" key="3">
    <source>
        <dbReference type="Proteomes" id="UP001530400"/>
    </source>
</evidence>
<organism evidence="2 3">
    <name type="scientific">Cyclotella atomus</name>
    <dbReference type="NCBI Taxonomy" id="382360"/>
    <lineage>
        <taxon>Eukaryota</taxon>
        <taxon>Sar</taxon>
        <taxon>Stramenopiles</taxon>
        <taxon>Ochrophyta</taxon>
        <taxon>Bacillariophyta</taxon>
        <taxon>Coscinodiscophyceae</taxon>
        <taxon>Thalassiosirophycidae</taxon>
        <taxon>Stephanodiscales</taxon>
        <taxon>Stephanodiscaceae</taxon>
        <taxon>Cyclotella</taxon>
    </lineage>
</organism>
<dbReference type="InterPro" id="IPR011990">
    <property type="entry name" value="TPR-like_helical_dom_sf"/>
</dbReference>
<dbReference type="EMBL" id="JALLPJ020001342">
    <property type="protein sequence ID" value="KAL3768646.1"/>
    <property type="molecule type" value="Genomic_DNA"/>
</dbReference>
<accession>A0ABD3MXL3</accession>
<dbReference type="Proteomes" id="UP001530400">
    <property type="component" value="Unassembled WGS sequence"/>
</dbReference>
<feature type="compositionally biased region" description="Basic residues" evidence="1">
    <location>
        <begin position="1"/>
        <end position="14"/>
    </location>
</feature>
<keyword evidence="3" id="KW-1185">Reference proteome</keyword>
<evidence type="ECO:0000313" key="2">
    <source>
        <dbReference type="EMBL" id="KAL3768646.1"/>
    </source>
</evidence>
<feature type="region of interest" description="Disordered" evidence="1">
    <location>
        <begin position="1"/>
        <end position="24"/>
    </location>
</feature>
<name>A0ABD3MXL3_9STRA</name>
<gene>
    <name evidence="2" type="ORF">ACHAWO_001115</name>
</gene>